<gene>
    <name evidence="2" type="ORF">SLEP1_g15334</name>
</gene>
<sequence>MEPRHWVSFPFRTQRWLGSFEPRWNPGTSFLFPLELNTQHAWVRWNPGMLGSFEPRRWVPWNPARLGLETLHFYLQLLSHRIPPHTKKQRKRRDRHCLYSIICFCFFFDSLSLSLNSSSISYSSKLSRSFSFEALSFRSKITMDQFMFG</sequence>
<proteinExistence type="predicted"/>
<keyword evidence="3" id="KW-1185">Reference proteome</keyword>
<protein>
    <submittedName>
        <fullName evidence="2">Uncharacterized protein</fullName>
    </submittedName>
</protein>
<keyword evidence="1" id="KW-0812">Transmembrane</keyword>
<name>A0AAV5IM07_9ROSI</name>
<keyword evidence="1" id="KW-1133">Transmembrane helix</keyword>
<evidence type="ECO:0000313" key="2">
    <source>
        <dbReference type="EMBL" id="GKV02962.1"/>
    </source>
</evidence>
<evidence type="ECO:0000256" key="1">
    <source>
        <dbReference type="SAM" id="Phobius"/>
    </source>
</evidence>
<comment type="caution">
    <text evidence="2">The sequence shown here is derived from an EMBL/GenBank/DDBJ whole genome shotgun (WGS) entry which is preliminary data.</text>
</comment>
<organism evidence="2 3">
    <name type="scientific">Rubroshorea leprosula</name>
    <dbReference type="NCBI Taxonomy" id="152421"/>
    <lineage>
        <taxon>Eukaryota</taxon>
        <taxon>Viridiplantae</taxon>
        <taxon>Streptophyta</taxon>
        <taxon>Embryophyta</taxon>
        <taxon>Tracheophyta</taxon>
        <taxon>Spermatophyta</taxon>
        <taxon>Magnoliopsida</taxon>
        <taxon>eudicotyledons</taxon>
        <taxon>Gunneridae</taxon>
        <taxon>Pentapetalae</taxon>
        <taxon>rosids</taxon>
        <taxon>malvids</taxon>
        <taxon>Malvales</taxon>
        <taxon>Dipterocarpaceae</taxon>
        <taxon>Rubroshorea</taxon>
    </lineage>
</organism>
<dbReference type="AlphaFoldDB" id="A0AAV5IM07"/>
<dbReference type="Proteomes" id="UP001054252">
    <property type="component" value="Unassembled WGS sequence"/>
</dbReference>
<accession>A0AAV5IM07</accession>
<reference evidence="2 3" key="1">
    <citation type="journal article" date="2021" name="Commun. Biol.">
        <title>The genome of Shorea leprosula (Dipterocarpaceae) highlights the ecological relevance of drought in aseasonal tropical rainforests.</title>
        <authorList>
            <person name="Ng K.K.S."/>
            <person name="Kobayashi M.J."/>
            <person name="Fawcett J.A."/>
            <person name="Hatakeyama M."/>
            <person name="Paape T."/>
            <person name="Ng C.H."/>
            <person name="Ang C.C."/>
            <person name="Tnah L.H."/>
            <person name="Lee C.T."/>
            <person name="Nishiyama T."/>
            <person name="Sese J."/>
            <person name="O'Brien M.J."/>
            <person name="Copetti D."/>
            <person name="Mohd Noor M.I."/>
            <person name="Ong R.C."/>
            <person name="Putra M."/>
            <person name="Sireger I.Z."/>
            <person name="Indrioko S."/>
            <person name="Kosugi Y."/>
            <person name="Izuno A."/>
            <person name="Isagi Y."/>
            <person name="Lee S.L."/>
            <person name="Shimizu K.K."/>
        </authorList>
    </citation>
    <scope>NUCLEOTIDE SEQUENCE [LARGE SCALE GENOMIC DNA]</scope>
    <source>
        <strain evidence="2">214</strain>
    </source>
</reference>
<feature type="transmembrane region" description="Helical" evidence="1">
    <location>
        <begin position="97"/>
        <end position="115"/>
    </location>
</feature>
<dbReference type="EMBL" id="BPVZ01000019">
    <property type="protein sequence ID" value="GKV02962.1"/>
    <property type="molecule type" value="Genomic_DNA"/>
</dbReference>
<evidence type="ECO:0000313" key="3">
    <source>
        <dbReference type="Proteomes" id="UP001054252"/>
    </source>
</evidence>
<keyword evidence="1" id="KW-0472">Membrane</keyword>